<dbReference type="Pfam" id="PF14321">
    <property type="entry name" value="DUF4382"/>
    <property type="match status" value="1"/>
</dbReference>
<dbReference type="Gene3D" id="2.60.40.1120">
    <property type="entry name" value="Carboxypeptidase-like, regulatory domain"/>
    <property type="match status" value="1"/>
</dbReference>
<dbReference type="GO" id="GO:0030246">
    <property type="term" value="F:carbohydrate binding"/>
    <property type="evidence" value="ECO:0007669"/>
    <property type="project" value="InterPro"/>
</dbReference>
<dbReference type="PROSITE" id="PS51257">
    <property type="entry name" value="PROKAR_LIPOPROTEIN"/>
    <property type="match status" value="1"/>
</dbReference>
<name>A0A5C6ZZI0_9FLAO</name>
<keyword evidence="4" id="KW-1185">Reference proteome</keyword>
<dbReference type="Proteomes" id="UP000321367">
    <property type="component" value="Unassembled WGS sequence"/>
</dbReference>
<gene>
    <name evidence="3" type="ORF">ES724_00760</name>
</gene>
<dbReference type="InterPro" id="IPR013784">
    <property type="entry name" value="Carb-bd-like_fold"/>
</dbReference>
<dbReference type="SUPFAM" id="SSF49452">
    <property type="entry name" value="Starch-binding domain-like"/>
    <property type="match status" value="1"/>
</dbReference>
<dbReference type="InterPro" id="IPR025491">
    <property type="entry name" value="DUF4382"/>
</dbReference>
<evidence type="ECO:0000313" key="4">
    <source>
        <dbReference type="Proteomes" id="UP000321367"/>
    </source>
</evidence>
<feature type="domain" description="DUF4382" evidence="2">
    <location>
        <begin position="41"/>
        <end position="184"/>
    </location>
</feature>
<dbReference type="EMBL" id="VORY01000001">
    <property type="protein sequence ID" value="TXD95596.1"/>
    <property type="molecule type" value="Genomic_DNA"/>
</dbReference>
<dbReference type="AlphaFoldDB" id="A0A5C6ZZI0"/>
<proteinExistence type="predicted"/>
<protein>
    <submittedName>
        <fullName evidence="3">DUF4382 domain-containing protein</fullName>
    </submittedName>
</protein>
<sequence length="275" mass="29592">MKKRLTNMKMKKFTGFLMAILAVTVLYSCSNDDSNGGDDSARVKVRMTDAPGDYKSVFVNVTDVMIKSDASASEEEAWVSLTGVQTGMYDLLTLTGGVTQLLADAEVEAGYLSEIRLVLGDDNYLILNDESRQELSTPSAQQSGLKIKVDQELEAGQEYEFLLDFDVDKSIVSAGNSGGFILKPVIRATATAETGTIIGEVHPTNFQSEITAQSATTTISAYTNANGEFALNGVPAGIYKVTIKPSLLSGFQVKTINNIEVTTNGTIDLEPIFLD</sequence>
<feature type="chain" id="PRO_5022881784" evidence="1">
    <location>
        <begin position="29"/>
        <end position="275"/>
    </location>
</feature>
<comment type="caution">
    <text evidence="3">The sequence shown here is derived from an EMBL/GenBank/DDBJ whole genome shotgun (WGS) entry which is preliminary data.</text>
</comment>
<keyword evidence="1" id="KW-0732">Signal</keyword>
<organism evidence="3 4">
    <name type="scientific">Gillisia hiemivivida</name>
    <dbReference type="NCBI Taxonomy" id="291190"/>
    <lineage>
        <taxon>Bacteria</taxon>
        <taxon>Pseudomonadati</taxon>
        <taxon>Bacteroidota</taxon>
        <taxon>Flavobacteriia</taxon>
        <taxon>Flavobacteriales</taxon>
        <taxon>Flavobacteriaceae</taxon>
        <taxon>Gillisia</taxon>
    </lineage>
</organism>
<reference evidence="3 4" key="1">
    <citation type="submission" date="2019-08" db="EMBL/GenBank/DDBJ databases">
        <title>Genome sequence of Gillisia hiemivivida IC154 (type strain).</title>
        <authorList>
            <person name="Bowman J.P."/>
        </authorList>
    </citation>
    <scope>NUCLEOTIDE SEQUENCE [LARGE SCALE GENOMIC DNA]</scope>
    <source>
        <strain evidence="3 4">IC154</strain>
    </source>
</reference>
<dbReference type="RefSeq" id="WP_146928291.1">
    <property type="nucleotide sequence ID" value="NZ_CBCSHZ010000002.1"/>
</dbReference>
<evidence type="ECO:0000313" key="3">
    <source>
        <dbReference type="EMBL" id="TXD95596.1"/>
    </source>
</evidence>
<accession>A0A5C6ZZI0</accession>
<evidence type="ECO:0000256" key="1">
    <source>
        <dbReference type="SAM" id="SignalP"/>
    </source>
</evidence>
<evidence type="ECO:0000259" key="2">
    <source>
        <dbReference type="Pfam" id="PF14321"/>
    </source>
</evidence>
<dbReference type="OrthoDB" id="2111471at2"/>
<feature type="signal peptide" evidence="1">
    <location>
        <begin position="1"/>
        <end position="28"/>
    </location>
</feature>